<dbReference type="EMBL" id="JBBWWT010000003">
    <property type="protein sequence ID" value="MEL1264400.1"/>
    <property type="molecule type" value="Genomic_DNA"/>
</dbReference>
<feature type="region of interest" description="Disordered" evidence="1">
    <location>
        <begin position="356"/>
        <end position="395"/>
    </location>
</feature>
<keyword evidence="2" id="KW-1133">Transmembrane helix</keyword>
<protein>
    <recommendedName>
        <fullName evidence="5">TspB protein</fullName>
    </recommendedName>
</protein>
<keyword evidence="4" id="KW-1185">Reference proteome</keyword>
<organism evidence="3 4">
    <name type="scientific">Pseudoxanthomonas putridarboris</name>
    <dbReference type="NCBI Taxonomy" id="752605"/>
    <lineage>
        <taxon>Bacteria</taxon>
        <taxon>Pseudomonadati</taxon>
        <taxon>Pseudomonadota</taxon>
        <taxon>Gammaproteobacteria</taxon>
        <taxon>Lysobacterales</taxon>
        <taxon>Lysobacteraceae</taxon>
        <taxon>Pseudoxanthomonas</taxon>
    </lineage>
</organism>
<evidence type="ECO:0000313" key="3">
    <source>
        <dbReference type="EMBL" id="MEL1264400.1"/>
    </source>
</evidence>
<accession>A0ABU9IZI6</accession>
<feature type="transmembrane region" description="Helical" evidence="2">
    <location>
        <begin position="438"/>
        <end position="457"/>
    </location>
</feature>
<sequence length="461" mass="47359">MNIARIFANAFARRIVYVVIALVLAWLGIGSVKAGTYGCDVNSGCEESAAYAACLVHVGAVVGGGYCQKSSGFYQVYSSGGNPIGGTGLGRYFFAASCSQRPSQVTQFLPLTGSTQCWNGCVVSYLQNGDDETSTRSATGDACTDAQFKDNCPSNSFWNGYMGVCQPIAPDCAEGETREDGICKPDNKCPEGMIAVTGATPGAIQQGAMYCKPAQDECPPGNVMSPGGQCLPGEGQCASGEARRDNGTCGRDSDGDGKADEDDDDPNNDPGKESASGGDSCKVPPSCSGGAIACMQVKIQWRIDCNTRKTANISGGACTAQPVCVGENCNAMEYAQLLQQWRTTCALEKMTGGLPGSGGGNSDANGNGVPDALEGRLTPSTGGEGEDSTSVSGKGVSTSLLDTGNIFGGGSCPAPPTLTIMGVSVSGADFPHWCNAMAILRALILIFGAFTALKILMGWGF</sequence>
<dbReference type="RefSeq" id="WP_341725583.1">
    <property type="nucleotide sequence ID" value="NZ_JBBWWT010000003.1"/>
</dbReference>
<comment type="caution">
    <text evidence="3">The sequence shown here is derived from an EMBL/GenBank/DDBJ whole genome shotgun (WGS) entry which is preliminary data.</text>
</comment>
<feature type="compositionally biased region" description="Basic and acidic residues" evidence="1">
    <location>
        <begin position="241"/>
        <end position="258"/>
    </location>
</feature>
<dbReference type="Proteomes" id="UP001459204">
    <property type="component" value="Unassembled WGS sequence"/>
</dbReference>
<reference evidence="3 4" key="1">
    <citation type="submission" date="2024-04" db="EMBL/GenBank/DDBJ databases">
        <title>Draft genome sequence of Pseudoxanthomonas putridarboris WD12.</title>
        <authorList>
            <person name="Oh J."/>
        </authorList>
    </citation>
    <scope>NUCLEOTIDE SEQUENCE [LARGE SCALE GENOMIC DNA]</scope>
    <source>
        <strain evidence="3 4">WD12</strain>
    </source>
</reference>
<keyword evidence="2" id="KW-0472">Membrane</keyword>
<gene>
    <name evidence="3" type="ORF">AAD027_08460</name>
</gene>
<evidence type="ECO:0000256" key="2">
    <source>
        <dbReference type="SAM" id="Phobius"/>
    </source>
</evidence>
<keyword evidence="2" id="KW-0812">Transmembrane</keyword>
<proteinExistence type="predicted"/>
<evidence type="ECO:0000313" key="4">
    <source>
        <dbReference type="Proteomes" id="UP001459204"/>
    </source>
</evidence>
<name>A0ABU9IZI6_9GAMM</name>
<evidence type="ECO:0000256" key="1">
    <source>
        <dbReference type="SAM" id="MobiDB-lite"/>
    </source>
</evidence>
<feature type="region of interest" description="Disordered" evidence="1">
    <location>
        <begin position="241"/>
        <end position="282"/>
    </location>
</feature>
<evidence type="ECO:0008006" key="5">
    <source>
        <dbReference type="Google" id="ProtNLM"/>
    </source>
</evidence>